<dbReference type="AlphaFoldDB" id="A0A5E7T065"/>
<evidence type="ECO:0000256" key="1">
    <source>
        <dbReference type="SAM" id="SignalP"/>
    </source>
</evidence>
<dbReference type="EMBL" id="CABVIY010000004">
    <property type="protein sequence ID" value="VVP92441.1"/>
    <property type="molecule type" value="Genomic_DNA"/>
</dbReference>
<reference evidence="2 3" key="1">
    <citation type="submission" date="2019-09" db="EMBL/GenBank/DDBJ databases">
        <authorList>
            <person name="Chandra G."/>
            <person name="Truman W A."/>
        </authorList>
    </citation>
    <scope>NUCLEOTIDE SEQUENCE [LARGE SCALE GENOMIC DNA]</scope>
    <source>
        <strain evidence="2">PS918</strain>
    </source>
</reference>
<feature type="signal peptide" evidence="1">
    <location>
        <begin position="1"/>
        <end position="23"/>
    </location>
</feature>
<evidence type="ECO:0000313" key="3">
    <source>
        <dbReference type="Proteomes" id="UP000326611"/>
    </source>
</evidence>
<feature type="chain" id="PRO_5023042960" description="Lipoprotein" evidence="1">
    <location>
        <begin position="24"/>
        <end position="140"/>
    </location>
</feature>
<name>A0A5E7T065_PSEFL</name>
<evidence type="ECO:0000313" key="2">
    <source>
        <dbReference type="EMBL" id="VVP92441.1"/>
    </source>
</evidence>
<evidence type="ECO:0008006" key="4">
    <source>
        <dbReference type="Google" id="ProtNLM"/>
    </source>
</evidence>
<protein>
    <recommendedName>
        <fullName evidence="4">Lipoprotein</fullName>
    </recommendedName>
</protein>
<organism evidence="2 3">
    <name type="scientific">Pseudomonas fluorescens</name>
    <dbReference type="NCBI Taxonomy" id="294"/>
    <lineage>
        <taxon>Bacteria</taxon>
        <taxon>Pseudomonadati</taxon>
        <taxon>Pseudomonadota</taxon>
        <taxon>Gammaproteobacteria</taxon>
        <taxon>Pseudomonadales</taxon>
        <taxon>Pseudomonadaceae</taxon>
        <taxon>Pseudomonas</taxon>
    </lineage>
</organism>
<keyword evidence="1" id="KW-0732">Signal</keyword>
<gene>
    <name evidence="2" type="ORF">PS918_03372</name>
</gene>
<sequence length="140" mass="15805" precursor="true">MNAFCCKLTIATLLLPASVSTMAQDCQGLQDVQQASLQRIREEKEQTDCGTLMSVINRLLSTHKTGGRKLEEDRPFNAQEAQANLAKAQADPEVRPRLDKIKKEVSDPTRRLVYEAAVLDEEGYYSARDLRINQLKQQLK</sequence>
<accession>A0A5E7T065</accession>
<dbReference type="OrthoDB" id="6906104at2"/>
<dbReference type="RefSeq" id="WP_150771405.1">
    <property type="nucleotide sequence ID" value="NZ_CABVIY010000004.1"/>
</dbReference>
<dbReference type="Proteomes" id="UP000326611">
    <property type="component" value="Unassembled WGS sequence"/>
</dbReference>
<proteinExistence type="predicted"/>